<evidence type="ECO:0000256" key="1">
    <source>
        <dbReference type="SAM" id="Coils"/>
    </source>
</evidence>
<sequence length="289" mass="33786">MIINLKQKFMEILPETVPEGFLEFLESLDEDDYKIAVPTSDTQTATTQTSLIENDIINEIYQKLDEIYLKFIRINNLSESEKKSIETIINNLRSLIIKIINSLNGQISTYNNDIADLKKVVNSLQQKQIEIKRVNIISEILFPLKRNIFREMSNNNIPSYYYNVNVLKSLYSLNKDNITSANFYINVHKMSNEFDEQTFNLLQNLMHSFSTSQGTSYDILLILLIEKEKRNFQEHSIITDFIKDSYGTNDARLTSLLRQQDLLSEFKLTEIDVMDKIYTKYFSHLVNQS</sequence>
<dbReference type="AlphaFoldDB" id="A0A816UXI0"/>
<gene>
    <name evidence="2" type="ORF">KQP761_LOCUS9231</name>
    <name evidence="3" type="ORF">MBJ925_LOCUS24942</name>
</gene>
<feature type="coiled-coil region" evidence="1">
    <location>
        <begin position="100"/>
        <end position="127"/>
    </location>
</feature>
<dbReference type="OrthoDB" id="10170382at2759"/>
<evidence type="ECO:0000313" key="2">
    <source>
        <dbReference type="EMBL" id="CAF1391401.1"/>
    </source>
</evidence>
<reference evidence="3" key="1">
    <citation type="submission" date="2021-02" db="EMBL/GenBank/DDBJ databases">
        <authorList>
            <person name="Nowell W R."/>
        </authorList>
    </citation>
    <scope>NUCLEOTIDE SEQUENCE</scope>
</reference>
<dbReference type="Proteomes" id="UP000663834">
    <property type="component" value="Unassembled WGS sequence"/>
</dbReference>
<proteinExistence type="predicted"/>
<organism evidence="3 4">
    <name type="scientific">Rotaria magnacalcarata</name>
    <dbReference type="NCBI Taxonomy" id="392030"/>
    <lineage>
        <taxon>Eukaryota</taxon>
        <taxon>Metazoa</taxon>
        <taxon>Spiralia</taxon>
        <taxon>Gnathifera</taxon>
        <taxon>Rotifera</taxon>
        <taxon>Eurotatoria</taxon>
        <taxon>Bdelloidea</taxon>
        <taxon>Philodinida</taxon>
        <taxon>Philodinidae</taxon>
        <taxon>Rotaria</taxon>
    </lineage>
</organism>
<evidence type="ECO:0000313" key="3">
    <source>
        <dbReference type="EMBL" id="CAF2115869.1"/>
    </source>
</evidence>
<dbReference type="Proteomes" id="UP000663824">
    <property type="component" value="Unassembled WGS sequence"/>
</dbReference>
<name>A0A816UXI0_9BILA</name>
<keyword evidence="1" id="KW-0175">Coiled coil</keyword>
<dbReference type="EMBL" id="CAJNOW010003663">
    <property type="protein sequence ID" value="CAF1391401.1"/>
    <property type="molecule type" value="Genomic_DNA"/>
</dbReference>
<protein>
    <submittedName>
        <fullName evidence="3">Uncharacterized protein</fullName>
    </submittedName>
</protein>
<accession>A0A816UXI0</accession>
<dbReference type="EMBL" id="CAJNRE010013040">
    <property type="protein sequence ID" value="CAF2115869.1"/>
    <property type="molecule type" value="Genomic_DNA"/>
</dbReference>
<evidence type="ECO:0000313" key="4">
    <source>
        <dbReference type="Proteomes" id="UP000663824"/>
    </source>
</evidence>
<comment type="caution">
    <text evidence="3">The sequence shown here is derived from an EMBL/GenBank/DDBJ whole genome shotgun (WGS) entry which is preliminary data.</text>
</comment>